<reference evidence="2" key="1">
    <citation type="journal article" date="2023" name="Science">
        <title>Genome structures resolve the early diversification of teleost fishes.</title>
        <authorList>
            <person name="Parey E."/>
            <person name="Louis A."/>
            <person name="Montfort J."/>
            <person name="Bouchez O."/>
            <person name="Roques C."/>
            <person name="Iampietro C."/>
            <person name="Lluch J."/>
            <person name="Castinel A."/>
            <person name="Donnadieu C."/>
            <person name="Desvignes T."/>
            <person name="Floi Bucao C."/>
            <person name="Jouanno E."/>
            <person name="Wen M."/>
            <person name="Mejri S."/>
            <person name="Dirks R."/>
            <person name="Jansen H."/>
            <person name="Henkel C."/>
            <person name="Chen W.J."/>
            <person name="Zahm M."/>
            <person name="Cabau C."/>
            <person name="Klopp C."/>
            <person name="Thompson A.W."/>
            <person name="Robinson-Rechavi M."/>
            <person name="Braasch I."/>
            <person name="Lecointre G."/>
            <person name="Bobe J."/>
            <person name="Postlethwait J.H."/>
            <person name="Berthelot C."/>
            <person name="Roest Crollius H."/>
            <person name="Guiguen Y."/>
        </authorList>
    </citation>
    <scope>NUCLEOTIDE SEQUENCE</scope>
    <source>
        <strain evidence="2">NC1722</strain>
    </source>
</reference>
<dbReference type="Proteomes" id="UP001221898">
    <property type="component" value="Unassembled WGS sequence"/>
</dbReference>
<organism evidence="2 3">
    <name type="scientific">Aldrovandia affinis</name>
    <dbReference type="NCBI Taxonomy" id="143900"/>
    <lineage>
        <taxon>Eukaryota</taxon>
        <taxon>Metazoa</taxon>
        <taxon>Chordata</taxon>
        <taxon>Craniata</taxon>
        <taxon>Vertebrata</taxon>
        <taxon>Euteleostomi</taxon>
        <taxon>Actinopterygii</taxon>
        <taxon>Neopterygii</taxon>
        <taxon>Teleostei</taxon>
        <taxon>Notacanthiformes</taxon>
        <taxon>Halosauridae</taxon>
        <taxon>Aldrovandia</taxon>
    </lineage>
</organism>
<feature type="compositionally biased region" description="Basic and acidic residues" evidence="1">
    <location>
        <begin position="40"/>
        <end position="65"/>
    </location>
</feature>
<name>A0AAD7WNF2_9TELE</name>
<feature type="region of interest" description="Disordered" evidence="1">
    <location>
        <begin position="30"/>
        <end position="119"/>
    </location>
</feature>
<comment type="caution">
    <text evidence="2">The sequence shown here is derived from an EMBL/GenBank/DDBJ whole genome shotgun (WGS) entry which is preliminary data.</text>
</comment>
<dbReference type="AlphaFoldDB" id="A0AAD7WNF2"/>
<sequence>MPAAVSGSGVGTQAPLAPPAQRALWVHAAPLATSRAPPNDAERCRGADLTEPSKREEEDRERWPRFLELSEPLARSISWRGPAQRLLPKERSSPEGPFQTETQAMAKGAQGTQTPTRGP</sequence>
<dbReference type="EMBL" id="JAINUG010000060">
    <property type="protein sequence ID" value="KAJ8403123.1"/>
    <property type="molecule type" value="Genomic_DNA"/>
</dbReference>
<accession>A0AAD7WNF2</accession>
<feature type="compositionally biased region" description="Polar residues" evidence="1">
    <location>
        <begin position="110"/>
        <end position="119"/>
    </location>
</feature>
<evidence type="ECO:0000256" key="1">
    <source>
        <dbReference type="SAM" id="MobiDB-lite"/>
    </source>
</evidence>
<protein>
    <submittedName>
        <fullName evidence="2">Uncharacterized protein</fullName>
    </submittedName>
</protein>
<evidence type="ECO:0000313" key="2">
    <source>
        <dbReference type="EMBL" id="KAJ8403123.1"/>
    </source>
</evidence>
<evidence type="ECO:0000313" key="3">
    <source>
        <dbReference type="Proteomes" id="UP001221898"/>
    </source>
</evidence>
<proteinExistence type="predicted"/>
<gene>
    <name evidence="2" type="ORF">AAFF_G00360390</name>
</gene>
<keyword evidence="3" id="KW-1185">Reference proteome</keyword>